<name>A0A6A6NMS2_9PEZI</name>
<keyword evidence="2" id="KW-1185">Reference proteome</keyword>
<protein>
    <submittedName>
        <fullName evidence="1">Uncharacterized protein</fullName>
    </submittedName>
</protein>
<reference evidence="1" key="1">
    <citation type="journal article" date="2020" name="Stud. Mycol.">
        <title>101 Dothideomycetes genomes: a test case for predicting lifestyles and emergence of pathogens.</title>
        <authorList>
            <person name="Haridas S."/>
            <person name="Albert R."/>
            <person name="Binder M."/>
            <person name="Bloem J."/>
            <person name="Labutti K."/>
            <person name="Salamov A."/>
            <person name="Andreopoulos B."/>
            <person name="Baker S."/>
            <person name="Barry K."/>
            <person name="Bills G."/>
            <person name="Bluhm B."/>
            <person name="Cannon C."/>
            <person name="Castanera R."/>
            <person name="Culley D."/>
            <person name="Daum C."/>
            <person name="Ezra D."/>
            <person name="Gonzalez J."/>
            <person name="Henrissat B."/>
            <person name="Kuo A."/>
            <person name="Liang C."/>
            <person name="Lipzen A."/>
            <person name="Lutzoni F."/>
            <person name="Magnuson J."/>
            <person name="Mondo S."/>
            <person name="Nolan M."/>
            <person name="Ohm R."/>
            <person name="Pangilinan J."/>
            <person name="Park H.-J."/>
            <person name="Ramirez L."/>
            <person name="Alfaro M."/>
            <person name="Sun H."/>
            <person name="Tritt A."/>
            <person name="Yoshinaga Y."/>
            <person name="Zwiers L.-H."/>
            <person name="Turgeon B."/>
            <person name="Goodwin S."/>
            <person name="Spatafora J."/>
            <person name="Crous P."/>
            <person name="Grigoriev I."/>
        </authorList>
    </citation>
    <scope>NUCLEOTIDE SEQUENCE</scope>
    <source>
        <strain evidence="1">ATCC 16933</strain>
    </source>
</reference>
<dbReference type="AlphaFoldDB" id="A0A6A6NMS2"/>
<evidence type="ECO:0000313" key="2">
    <source>
        <dbReference type="Proteomes" id="UP000799766"/>
    </source>
</evidence>
<dbReference type="Proteomes" id="UP000799766">
    <property type="component" value="Unassembled WGS sequence"/>
</dbReference>
<accession>A0A6A6NMS2</accession>
<dbReference type="EMBL" id="MU001704">
    <property type="protein sequence ID" value="KAF2452767.1"/>
    <property type="molecule type" value="Genomic_DNA"/>
</dbReference>
<proteinExistence type="predicted"/>
<gene>
    <name evidence="1" type="ORF">BDY21DRAFT_153788</name>
</gene>
<sequence length="83" mass="9282">MPRRFGWGWFFVLDVAGRVGRGRGCLMRLVEGRWLRRLGLWFIRDDFCRCVGLALSPNLACVSALPTLPGHLGSVSDASEEAF</sequence>
<evidence type="ECO:0000313" key="1">
    <source>
        <dbReference type="EMBL" id="KAF2452767.1"/>
    </source>
</evidence>
<organism evidence="1 2">
    <name type="scientific">Lineolata rhizophorae</name>
    <dbReference type="NCBI Taxonomy" id="578093"/>
    <lineage>
        <taxon>Eukaryota</taxon>
        <taxon>Fungi</taxon>
        <taxon>Dikarya</taxon>
        <taxon>Ascomycota</taxon>
        <taxon>Pezizomycotina</taxon>
        <taxon>Dothideomycetes</taxon>
        <taxon>Dothideomycetes incertae sedis</taxon>
        <taxon>Lineolatales</taxon>
        <taxon>Lineolataceae</taxon>
        <taxon>Lineolata</taxon>
    </lineage>
</organism>